<feature type="compositionally biased region" description="Polar residues" evidence="1">
    <location>
        <begin position="292"/>
        <end position="305"/>
    </location>
</feature>
<dbReference type="Pfam" id="PF07486">
    <property type="entry name" value="Hydrolase_2"/>
    <property type="match status" value="1"/>
</dbReference>
<gene>
    <name evidence="3" type="ORF">DL238_11940</name>
</gene>
<accession>A0A395LP93</accession>
<keyword evidence="4" id="KW-1185">Reference proteome</keyword>
<dbReference type="AlphaFoldDB" id="A0A395LP93"/>
<feature type="region of interest" description="Disordered" evidence="1">
    <location>
        <begin position="292"/>
        <end position="314"/>
    </location>
</feature>
<dbReference type="EMBL" id="QRBB01000001">
    <property type="protein sequence ID" value="RDS78247.1"/>
    <property type="molecule type" value="Genomic_DNA"/>
</dbReference>
<dbReference type="InterPro" id="IPR042047">
    <property type="entry name" value="SleB_dom1"/>
</dbReference>
<evidence type="ECO:0000313" key="4">
    <source>
        <dbReference type="Proteomes" id="UP000254101"/>
    </source>
</evidence>
<dbReference type="Gene3D" id="1.10.10.2520">
    <property type="entry name" value="Cell wall hydrolase SleB, domain 1"/>
    <property type="match status" value="1"/>
</dbReference>
<dbReference type="Proteomes" id="UP000254101">
    <property type="component" value="Unassembled WGS sequence"/>
</dbReference>
<dbReference type="GO" id="GO:0016787">
    <property type="term" value="F:hydrolase activity"/>
    <property type="evidence" value="ECO:0007669"/>
    <property type="project" value="UniProtKB-KW"/>
</dbReference>
<dbReference type="InterPro" id="IPR011105">
    <property type="entry name" value="Cell_wall_hydrolase_SleB"/>
</dbReference>
<dbReference type="OrthoDB" id="9785345at2"/>
<reference evidence="3 4" key="1">
    <citation type="submission" date="2018-07" db="EMBL/GenBank/DDBJ databases">
        <title>Erythrobacter nanhaiensis sp. nov., a novel member of the genus Erythrobacter isolated from the South China Sea.</title>
        <authorList>
            <person name="Chen X."/>
            <person name="Liu J."/>
        </authorList>
    </citation>
    <scope>NUCLEOTIDE SEQUENCE [LARGE SCALE GENOMIC DNA]</scope>
    <source>
        <strain evidence="3 4">S-5</strain>
    </source>
</reference>
<evidence type="ECO:0000313" key="3">
    <source>
        <dbReference type="EMBL" id="RDS78247.1"/>
    </source>
</evidence>
<dbReference type="RefSeq" id="WP_115492470.1">
    <property type="nucleotide sequence ID" value="NZ_JACHWW010000001.1"/>
</dbReference>
<organism evidence="3 4">
    <name type="scientific">Alteriqipengyuania lutimaris</name>
    <dbReference type="NCBI Taxonomy" id="1538146"/>
    <lineage>
        <taxon>Bacteria</taxon>
        <taxon>Pseudomonadati</taxon>
        <taxon>Pseudomonadota</taxon>
        <taxon>Alphaproteobacteria</taxon>
        <taxon>Sphingomonadales</taxon>
        <taxon>Erythrobacteraceae</taxon>
        <taxon>Alteriqipengyuania</taxon>
    </lineage>
</organism>
<keyword evidence="3" id="KW-0378">Hydrolase</keyword>
<proteinExistence type="predicted"/>
<protein>
    <submittedName>
        <fullName evidence="3">Cell wall hydrolase</fullName>
    </submittedName>
</protein>
<name>A0A395LP93_9SPHN</name>
<evidence type="ECO:0000259" key="2">
    <source>
        <dbReference type="Pfam" id="PF07486"/>
    </source>
</evidence>
<evidence type="ECO:0000256" key="1">
    <source>
        <dbReference type="SAM" id="MobiDB-lite"/>
    </source>
</evidence>
<feature type="domain" description="Cell wall hydrolase SleB" evidence="2">
    <location>
        <begin position="126"/>
        <end position="235"/>
    </location>
</feature>
<sequence length="408" mass="43607">MEFIESRWRAIRRSPWLRQNAPLVGVVTILLATFVALAASGGPSAPPAVEQGTSIAVPIQALPATGEDSDTQQSELPPGDAQARNAAVEVVEGGAGTAEPFVFAGTAADRARARDCLALAAMAEAGQGDADQRAVMQVILNRTRHPGFANTVCGVVYQGSQRRTGCQFTFTCDGSLSRSYSDTQWRAARQRAEEALGGRVEKAVGIATHYHANYVYPWWSDELDKIAVVGPHLFFRWRGFWGTNRAFSARYGGGEPDPMALRMVAQEVDREEPSLPSLVADDAAVRSITAETVGTRTPDTASEKQASPSIPPAGPGPGAHFVLVSAADDPAAVLDRARTLCPGSRFCQVYGWSEASAIPAQLPLPDAARRQLRFSYLAPRNGNAEAVFFDCRLFGQPATGRCLPAARP</sequence>
<comment type="caution">
    <text evidence="3">The sequence shown here is derived from an EMBL/GenBank/DDBJ whole genome shotgun (WGS) entry which is preliminary data.</text>
</comment>